<sequence>MDNIRDFQQPLMQDVHNHEALNPAQHQYDMDKQVVLDYIADINSSLENSERADPIKTVLSLPDLLGGDASLKATKDIIQQYAQAIRDHGSNDPELDETSELLQRNVQQAINIANDGSTGLGAIRAGHIRDQSLSKEFVYDTYQPKQYNVGGTQVSEQTNVFTRGITSKDAKKVRDEDVHGHFLGNPMLRSVQAGDRDAVNFARMGALTEGQGSLFAKGVDKMQGVNGVEEHDRRKGHLDLRLVDPIKEKRLYDRHCDQIEAANATSGRDGAEKIQTCTLPVNSNDMSKTEMLGRGLKVAWNKHPVATVIGGTLAVAGLAAATFFTGGAFGLVVAAVGLGSTLGLGGIGSWSLLNSKQNKFKDEWNEAQQGIDQTLSDLEQRIDELEDGESATELYTRAREIYDRIYDGEDGKATKAANGFDGLMLGVLMMKLADEVGMTTSEGCKSNKDRGTMLDFMMQAQEVKWAKNGGDMSENGLLDLSKEEDQEILRNVVGQSDTRNTGQRNTGLSGNMYFCRNIGNVLGDQYNGFVGDALKGSA</sequence>
<keyword evidence="1" id="KW-0472">Membrane</keyword>
<proteinExistence type="predicted"/>
<dbReference type="EMBL" id="CAKLDM010000001">
    <property type="protein sequence ID" value="CAH0536019.1"/>
    <property type="molecule type" value="Genomic_DNA"/>
</dbReference>
<accession>A0ABN8DX82</accession>
<evidence type="ECO:0000313" key="2">
    <source>
        <dbReference type="EMBL" id="CAH0536019.1"/>
    </source>
</evidence>
<gene>
    <name evidence="2" type="ORF">VMF7928_00115</name>
</gene>
<dbReference type="Proteomes" id="UP000838748">
    <property type="component" value="Unassembled WGS sequence"/>
</dbReference>
<organism evidence="2 3">
    <name type="scientific">Vibrio marisflavi CECT 7928</name>
    <dbReference type="NCBI Taxonomy" id="634439"/>
    <lineage>
        <taxon>Bacteria</taxon>
        <taxon>Pseudomonadati</taxon>
        <taxon>Pseudomonadota</taxon>
        <taxon>Gammaproteobacteria</taxon>
        <taxon>Vibrionales</taxon>
        <taxon>Vibrionaceae</taxon>
        <taxon>Vibrio</taxon>
    </lineage>
</organism>
<keyword evidence="1" id="KW-0812">Transmembrane</keyword>
<reference evidence="2" key="1">
    <citation type="submission" date="2021-11" db="EMBL/GenBank/DDBJ databases">
        <authorList>
            <person name="Rodrigo-Torres L."/>
            <person name="Arahal R. D."/>
            <person name="Lucena T."/>
        </authorList>
    </citation>
    <scope>NUCLEOTIDE SEQUENCE</scope>
    <source>
        <strain evidence="2">CECT 7928</strain>
    </source>
</reference>
<evidence type="ECO:0000256" key="1">
    <source>
        <dbReference type="SAM" id="Phobius"/>
    </source>
</evidence>
<comment type="caution">
    <text evidence="2">The sequence shown here is derived from an EMBL/GenBank/DDBJ whole genome shotgun (WGS) entry which is preliminary data.</text>
</comment>
<feature type="transmembrane region" description="Helical" evidence="1">
    <location>
        <begin position="304"/>
        <end position="324"/>
    </location>
</feature>
<keyword evidence="1" id="KW-1133">Transmembrane helix</keyword>
<protein>
    <submittedName>
        <fullName evidence="2">Uncharacterized protein</fullName>
    </submittedName>
</protein>
<name>A0ABN8DX82_9VIBR</name>
<dbReference type="RefSeq" id="WP_237359530.1">
    <property type="nucleotide sequence ID" value="NZ_CAKLDM010000001.1"/>
</dbReference>
<keyword evidence="3" id="KW-1185">Reference proteome</keyword>
<feature type="transmembrane region" description="Helical" evidence="1">
    <location>
        <begin position="330"/>
        <end position="353"/>
    </location>
</feature>
<evidence type="ECO:0000313" key="3">
    <source>
        <dbReference type="Proteomes" id="UP000838748"/>
    </source>
</evidence>